<keyword evidence="1" id="KW-1133">Transmembrane helix</keyword>
<dbReference type="KEGG" id="cbei:LF65_00299"/>
<dbReference type="OrthoDB" id="1935887at2"/>
<feature type="transmembrane region" description="Helical" evidence="1">
    <location>
        <begin position="172"/>
        <end position="192"/>
    </location>
</feature>
<feature type="transmembrane region" description="Helical" evidence="1">
    <location>
        <begin position="204"/>
        <end position="221"/>
    </location>
</feature>
<dbReference type="RefSeq" id="WP_041893589.1">
    <property type="nucleotide sequence ID" value="NZ_CP010086.2"/>
</dbReference>
<dbReference type="EMBL" id="CP010086">
    <property type="protein sequence ID" value="AJG96973.1"/>
    <property type="molecule type" value="Genomic_DNA"/>
</dbReference>
<gene>
    <name evidence="2" type="ORF">LF65_00299</name>
</gene>
<feature type="transmembrane region" description="Helical" evidence="1">
    <location>
        <begin position="241"/>
        <end position="260"/>
    </location>
</feature>
<evidence type="ECO:0000313" key="3">
    <source>
        <dbReference type="Proteomes" id="UP000031866"/>
    </source>
</evidence>
<dbReference type="Proteomes" id="UP000031866">
    <property type="component" value="Chromosome"/>
</dbReference>
<organism evidence="2 3">
    <name type="scientific">Clostridium beijerinckii</name>
    <name type="common">Clostridium MP</name>
    <dbReference type="NCBI Taxonomy" id="1520"/>
    <lineage>
        <taxon>Bacteria</taxon>
        <taxon>Bacillati</taxon>
        <taxon>Bacillota</taxon>
        <taxon>Clostridia</taxon>
        <taxon>Eubacteriales</taxon>
        <taxon>Clostridiaceae</taxon>
        <taxon>Clostridium</taxon>
    </lineage>
</organism>
<feature type="transmembrane region" description="Helical" evidence="1">
    <location>
        <begin position="108"/>
        <end position="129"/>
    </location>
</feature>
<evidence type="ECO:0000256" key="1">
    <source>
        <dbReference type="SAM" id="Phobius"/>
    </source>
</evidence>
<proteinExistence type="predicted"/>
<evidence type="ECO:0008006" key="4">
    <source>
        <dbReference type="Google" id="ProtNLM"/>
    </source>
</evidence>
<sequence>MKNELKMEFNRCLNSKKFKYCFSILFGLTILSYAMLFKQTFQRNSLQLGKTTDYSMIISSSDIRTIFLTFLLIAPLICTLMYSDSFIEQRENNMYSIFLMRSGKKKYIISKTITIFTVTFVSIFFMLGFNEILTWISIPDVGINNGQPAYLIIQNNKPEYFLQDIYDRFPHLYNFIIIIITALFCSISSLIAFNLSMIFKINKIIMVIITFLIVNGTEMFLPDDYQVQMYIQTWPAEFKKFLMVLSIWILLTVITFVIGIKKEII</sequence>
<name>A0A0B5QJU1_CLOBE</name>
<dbReference type="AlphaFoldDB" id="A0A0B5QJU1"/>
<feature type="transmembrane region" description="Helical" evidence="1">
    <location>
        <begin position="20"/>
        <end position="37"/>
    </location>
</feature>
<feature type="transmembrane region" description="Helical" evidence="1">
    <location>
        <begin position="66"/>
        <end position="87"/>
    </location>
</feature>
<dbReference type="STRING" id="1520.LF65_00299"/>
<accession>A0A0B5QJU1</accession>
<protein>
    <recommendedName>
        <fullName evidence="4">ABC-2 family transporter protein</fullName>
    </recommendedName>
</protein>
<keyword evidence="1" id="KW-0812">Transmembrane</keyword>
<reference evidence="3" key="1">
    <citation type="submission" date="2014-12" db="EMBL/GenBank/DDBJ databases">
        <title>Genome sequence of Clostridium beijerinckii strain 59B.</title>
        <authorList>
            <person name="Little G.T."/>
            <person name="Minton N.P."/>
        </authorList>
    </citation>
    <scope>NUCLEOTIDE SEQUENCE [LARGE SCALE GENOMIC DNA]</scope>
    <source>
        <strain evidence="3">59B</strain>
    </source>
</reference>
<evidence type="ECO:0000313" key="2">
    <source>
        <dbReference type="EMBL" id="AJG96973.1"/>
    </source>
</evidence>
<keyword evidence="1" id="KW-0472">Membrane</keyword>